<keyword evidence="1" id="KW-0812">Transmembrane</keyword>
<keyword evidence="1" id="KW-0472">Membrane</keyword>
<reference evidence="2 3" key="1">
    <citation type="submission" date="2020-04" db="EMBL/GenBank/DDBJ databases">
        <title>Achromobacter ruhlandii genome sequencing and assembly.</title>
        <authorList>
            <person name="Martins R.C.R."/>
            <person name="Perdigao-Neto L.V."/>
            <person name="Levin A.S.S."/>
            <person name="Costa S.F."/>
        </authorList>
    </citation>
    <scope>NUCLEOTIDE SEQUENCE [LARGE SCALE GENOMIC DNA]</scope>
    <source>
        <strain evidence="2 3">9035ralo</strain>
    </source>
</reference>
<evidence type="ECO:0000313" key="2">
    <source>
        <dbReference type="EMBL" id="NMU93239.1"/>
    </source>
</evidence>
<proteinExistence type="predicted"/>
<feature type="transmembrane region" description="Helical" evidence="1">
    <location>
        <begin position="20"/>
        <end position="44"/>
    </location>
</feature>
<accession>A0A848NJ18</accession>
<protein>
    <submittedName>
        <fullName evidence="2">Uncharacterized protein</fullName>
    </submittedName>
</protein>
<keyword evidence="1" id="KW-1133">Transmembrane helix</keyword>
<dbReference type="AlphaFoldDB" id="A0A848NJ18"/>
<organism evidence="2 3">
    <name type="scientific">Achromobacter ruhlandii</name>
    <dbReference type="NCBI Taxonomy" id="72557"/>
    <lineage>
        <taxon>Bacteria</taxon>
        <taxon>Pseudomonadati</taxon>
        <taxon>Pseudomonadota</taxon>
        <taxon>Betaproteobacteria</taxon>
        <taxon>Burkholderiales</taxon>
        <taxon>Alcaligenaceae</taxon>
        <taxon>Achromobacter</taxon>
    </lineage>
</organism>
<name>A0A848NJ18_9BURK</name>
<gene>
    <name evidence="2" type="ORF">HGQ98_27570</name>
</gene>
<comment type="caution">
    <text evidence="2">The sequence shown here is derived from an EMBL/GenBank/DDBJ whole genome shotgun (WGS) entry which is preliminary data.</text>
</comment>
<dbReference type="Proteomes" id="UP000542405">
    <property type="component" value="Unassembled WGS sequence"/>
</dbReference>
<evidence type="ECO:0000313" key="3">
    <source>
        <dbReference type="Proteomes" id="UP000542405"/>
    </source>
</evidence>
<evidence type="ECO:0000256" key="1">
    <source>
        <dbReference type="SAM" id="Phobius"/>
    </source>
</evidence>
<dbReference type="EMBL" id="JABBZE010000569">
    <property type="protein sequence ID" value="NMU93239.1"/>
    <property type="molecule type" value="Genomic_DNA"/>
</dbReference>
<sequence>MTPPDPSFDAHGLPSPRHRLSTRIVASSLVALIVVLGMIGLTLWRSWQLG</sequence>
<feature type="non-terminal residue" evidence="2">
    <location>
        <position position="50"/>
    </location>
</feature>